<name>A0A258HKG4_9CAUL</name>
<gene>
    <name evidence="2" type="ORF">B7Y86_06750</name>
</gene>
<dbReference type="GO" id="GO:0016787">
    <property type="term" value="F:hydrolase activity"/>
    <property type="evidence" value="ECO:0007669"/>
    <property type="project" value="UniProtKB-KW"/>
</dbReference>
<keyword evidence="2" id="KW-0378">Hydrolase</keyword>
<evidence type="ECO:0000313" key="2">
    <source>
        <dbReference type="EMBL" id="OYX57396.1"/>
    </source>
</evidence>
<accession>A0A258HKG4</accession>
<dbReference type="NCBIfam" id="TIGR02217">
    <property type="entry name" value="chp_TIGR02217"/>
    <property type="match status" value="1"/>
</dbReference>
<dbReference type="AlphaFoldDB" id="A0A258HKG4"/>
<proteinExistence type="predicted"/>
<evidence type="ECO:0000313" key="3">
    <source>
        <dbReference type="Proteomes" id="UP000216147"/>
    </source>
</evidence>
<comment type="caution">
    <text evidence="2">The sequence shown here is derived from an EMBL/GenBank/DDBJ whole genome shotgun (WGS) entry which is preliminary data.</text>
</comment>
<feature type="domain" description="DUF2460" evidence="1">
    <location>
        <begin position="4"/>
        <end position="204"/>
    </location>
</feature>
<dbReference type="InterPro" id="IPR011740">
    <property type="entry name" value="DUF2460"/>
</dbReference>
<dbReference type="Pfam" id="PF09343">
    <property type="entry name" value="DUF2460"/>
    <property type="match status" value="1"/>
</dbReference>
<evidence type="ECO:0000259" key="1">
    <source>
        <dbReference type="Pfam" id="PF09343"/>
    </source>
</evidence>
<sequence>MAFHEVRLPARLAFGSTGGVERRTDIVTLASGFERRSSPWAMGRRRYLIGANLKSLADMAELTAFFEARRGRLYGFRFRDFADFASCEPGGTPGPADAVLGVGDGARSAFQLVKAYGDVERPITKPVEGSVKVAVGDVELASSAFAVDATTGMVTLDAAPDVGVAVTAGFLFDTPVRFDADRLEVTLESFGAGRMAAVPLIEVRI</sequence>
<protein>
    <submittedName>
        <fullName evidence="2">Glycoside hydrolase family 24</fullName>
    </submittedName>
</protein>
<organism evidence="2 3">
    <name type="scientific">Brevundimonas subvibrioides</name>
    <dbReference type="NCBI Taxonomy" id="74313"/>
    <lineage>
        <taxon>Bacteria</taxon>
        <taxon>Pseudomonadati</taxon>
        <taxon>Pseudomonadota</taxon>
        <taxon>Alphaproteobacteria</taxon>
        <taxon>Caulobacterales</taxon>
        <taxon>Caulobacteraceae</taxon>
        <taxon>Brevundimonas</taxon>
    </lineage>
</organism>
<dbReference type="EMBL" id="NCEQ01000006">
    <property type="protein sequence ID" value="OYX57396.1"/>
    <property type="molecule type" value="Genomic_DNA"/>
</dbReference>
<reference evidence="2 3" key="1">
    <citation type="submission" date="2017-03" db="EMBL/GenBank/DDBJ databases">
        <title>Lifting the veil on microbial sulfur biogeochemistry in mining wastewaters.</title>
        <authorList>
            <person name="Kantor R.S."/>
            <person name="Colenbrander Nelson T."/>
            <person name="Marshall S."/>
            <person name="Bennett D."/>
            <person name="Apte S."/>
            <person name="Camacho D."/>
            <person name="Thomas B.C."/>
            <person name="Warren L.A."/>
            <person name="Banfield J.F."/>
        </authorList>
    </citation>
    <scope>NUCLEOTIDE SEQUENCE [LARGE SCALE GENOMIC DNA]</scope>
    <source>
        <strain evidence="2">32-68-21</strain>
    </source>
</reference>
<dbReference type="Proteomes" id="UP000216147">
    <property type="component" value="Unassembled WGS sequence"/>
</dbReference>